<proteinExistence type="predicted"/>
<evidence type="ECO:0000313" key="2">
    <source>
        <dbReference type="Proteomes" id="UP001164539"/>
    </source>
</evidence>
<sequence>MSRFHTSNSTATVYSLLLVCLLLSISLGSLPSITEAKIPNFSAIQESLVHRSLADDLALRRTLREVPRGRRRPVPAPPRAVGFPPRG</sequence>
<organism evidence="1 2">
    <name type="scientific">Melia azedarach</name>
    <name type="common">Chinaberry tree</name>
    <dbReference type="NCBI Taxonomy" id="155640"/>
    <lineage>
        <taxon>Eukaryota</taxon>
        <taxon>Viridiplantae</taxon>
        <taxon>Streptophyta</taxon>
        <taxon>Embryophyta</taxon>
        <taxon>Tracheophyta</taxon>
        <taxon>Spermatophyta</taxon>
        <taxon>Magnoliopsida</taxon>
        <taxon>eudicotyledons</taxon>
        <taxon>Gunneridae</taxon>
        <taxon>Pentapetalae</taxon>
        <taxon>rosids</taxon>
        <taxon>malvids</taxon>
        <taxon>Sapindales</taxon>
        <taxon>Meliaceae</taxon>
        <taxon>Melia</taxon>
    </lineage>
</organism>
<gene>
    <name evidence="1" type="ORF">OWV82_016460</name>
</gene>
<comment type="caution">
    <text evidence="1">The sequence shown here is derived from an EMBL/GenBank/DDBJ whole genome shotgun (WGS) entry which is preliminary data.</text>
</comment>
<reference evidence="1 2" key="1">
    <citation type="journal article" date="2023" name="Science">
        <title>Complex scaffold remodeling in plant triterpene biosynthesis.</title>
        <authorList>
            <person name="De La Pena R."/>
            <person name="Hodgson H."/>
            <person name="Liu J.C."/>
            <person name="Stephenson M.J."/>
            <person name="Martin A.C."/>
            <person name="Owen C."/>
            <person name="Harkess A."/>
            <person name="Leebens-Mack J."/>
            <person name="Jimenez L.E."/>
            <person name="Osbourn A."/>
            <person name="Sattely E.S."/>
        </authorList>
    </citation>
    <scope>NUCLEOTIDE SEQUENCE [LARGE SCALE GENOMIC DNA]</scope>
    <source>
        <strain evidence="2">cv. JPN11</strain>
        <tissue evidence="1">Leaf</tissue>
    </source>
</reference>
<dbReference type="Proteomes" id="UP001164539">
    <property type="component" value="Chromosome 9"/>
</dbReference>
<dbReference type="EMBL" id="CM051402">
    <property type="protein sequence ID" value="KAJ4710252.1"/>
    <property type="molecule type" value="Genomic_DNA"/>
</dbReference>
<name>A0ACC1XH61_MELAZ</name>
<keyword evidence="2" id="KW-1185">Reference proteome</keyword>
<evidence type="ECO:0000313" key="1">
    <source>
        <dbReference type="EMBL" id="KAJ4710252.1"/>
    </source>
</evidence>
<protein>
    <submittedName>
        <fullName evidence="1">Uncharacterized protein</fullName>
    </submittedName>
</protein>
<accession>A0ACC1XH61</accession>